<keyword evidence="2" id="KW-0175">Coiled coil</keyword>
<feature type="transmembrane region" description="Helical" evidence="3">
    <location>
        <begin position="26"/>
        <end position="43"/>
    </location>
</feature>
<dbReference type="InterPro" id="IPR017850">
    <property type="entry name" value="Alkaline_phosphatase_core_sf"/>
</dbReference>
<keyword evidence="3" id="KW-0812">Transmembrane</keyword>
<dbReference type="Pfam" id="PF05506">
    <property type="entry name" value="PLipase_C_C"/>
    <property type="match status" value="2"/>
</dbReference>
<reference evidence="6" key="1">
    <citation type="submission" date="2016-10" db="EMBL/GenBank/DDBJ databases">
        <authorList>
            <person name="Varghese N."/>
            <person name="Submissions S."/>
        </authorList>
    </citation>
    <scope>NUCLEOTIDE SEQUENCE [LARGE SCALE GENOMIC DNA]</scope>
    <source>
        <strain evidence="6">DSM 23920</strain>
    </source>
</reference>
<dbReference type="Proteomes" id="UP000199656">
    <property type="component" value="Unassembled WGS sequence"/>
</dbReference>
<proteinExistence type="predicted"/>
<dbReference type="NCBIfam" id="TIGR03396">
    <property type="entry name" value="PC_PLC"/>
    <property type="match status" value="1"/>
</dbReference>
<evidence type="ECO:0000256" key="2">
    <source>
        <dbReference type="SAM" id="Coils"/>
    </source>
</evidence>
<dbReference type="InterPro" id="IPR007312">
    <property type="entry name" value="Phosphoesterase"/>
</dbReference>
<dbReference type="Gene3D" id="3.40.720.10">
    <property type="entry name" value="Alkaline Phosphatase, subunit A"/>
    <property type="match status" value="2"/>
</dbReference>
<dbReference type="AlphaFoldDB" id="A0A1H4BRK6"/>
<evidence type="ECO:0000313" key="5">
    <source>
        <dbReference type="EMBL" id="SEA50482.1"/>
    </source>
</evidence>
<evidence type="ECO:0000259" key="4">
    <source>
        <dbReference type="Pfam" id="PF05506"/>
    </source>
</evidence>
<dbReference type="PANTHER" id="PTHR31956">
    <property type="entry name" value="NON-SPECIFIC PHOSPHOLIPASE C4-RELATED"/>
    <property type="match status" value="1"/>
</dbReference>
<dbReference type="Pfam" id="PF04185">
    <property type="entry name" value="Phosphoesterase"/>
    <property type="match status" value="2"/>
</dbReference>
<evidence type="ECO:0000256" key="1">
    <source>
        <dbReference type="ARBA" id="ARBA00022801"/>
    </source>
</evidence>
<dbReference type="GO" id="GO:0034480">
    <property type="term" value="F:phosphatidylcholine phospholipase C activity"/>
    <property type="evidence" value="ECO:0007669"/>
    <property type="project" value="InterPro"/>
</dbReference>
<name>A0A1H4BRK6_9BACT</name>
<feature type="domain" description="Bacterial phospholipase C C-terminal" evidence="4">
    <location>
        <begin position="671"/>
        <end position="766"/>
    </location>
</feature>
<dbReference type="STRING" id="408074.SAMN05660909_02231"/>
<evidence type="ECO:0000313" key="6">
    <source>
        <dbReference type="Proteomes" id="UP000199656"/>
    </source>
</evidence>
<protein>
    <submittedName>
        <fullName evidence="5">Phospholipase C</fullName>
    </submittedName>
</protein>
<keyword evidence="6" id="KW-1185">Reference proteome</keyword>
<keyword evidence="3" id="KW-1133">Transmembrane helix</keyword>
<dbReference type="InterPro" id="IPR017767">
    <property type="entry name" value="PC-PLC"/>
</dbReference>
<keyword evidence="3" id="KW-0472">Membrane</keyword>
<gene>
    <name evidence="5" type="ORF">SAMN05660909_02231</name>
</gene>
<dbReference type="InterPro" id="IPR008475">
    <property type="entry name" value="PLipase_C_C"/>
</dbReference>
<feature type="coiled-coil region" evidence="2">
    <location>
        <begin position="349"/>
        <end position="376"/>
    </location>
</feature>
<feature type="domain" description="Bacterial phospholipase C C-terminal" evidence="4">
    <location>
        <begin position="784"/>
        <end position="857"/>
    </location>
</feature>
<accession>A0A1H4BRK6</accession>
<organism evidence="5 6">
    <name type="scientific">Chitinophaga terrae</name>
    <name type="common">ex Kim and Jung 2007</name>
    <dbReference type="NCBI Taxonomy" id="408074"/>
    <lineage>
        <taxon>Bacteria</taxon>
        <taxon>Pseudomonadati</taxon>
        <taxon>Bacteroidota</taxon>
        <taxon>Chitinophagia</taxon>
        <taxon>Chitinophagales</taxon>
        <taxon>Chitinophagaceae</taxon>
        <taxon>Chitinophaga</taxon>
    </lineage>
</organism>
<sequence length="875" mass="98437">MAAVCYLNIKFELSPAVHHKKNRLPFLLYYLKATTLIAAYFIYTMDTRREFLKKSALLSGAVSISSILPPSIQKALAINPAPGSTFLDAEHIVILMQENRSFDHCFGSLQGVRGFNDPRAVRLPNGNPVWCQTDQEGKTYSPFRLDIKDSRIAWMGDLPHSRPSQVDAWNRGKYDQWLIAKRSGHKEYSHMPLTLGYYTREDIPFNYALADAFTVCDQNFSAAMTSTTPNRSFFWTGKIMHEEKGDMKAHIRNDDYSYGKLSWTTFPELLQKNNISWKFYQNDLSCGGGFKGEERSWLANFGCNLLEFFAAYNVKFSDRNVKSLLNQVETLPGEINKLQEASPSSEEAAQKIKADIAKKQEVLDHATAELKKWNKECFDKLTLEQKELYHRAFVINSGDPNFRTITNLKYKDGNEERELTVPAGDLFYQFRKDVNEGKLPTVSWFAGPQNFSDHPSAPWYGAWYVSEIIDILTKNEEVWKKTIFILTYDENDGYYDHVVPFSICDSKKPETGKVSQGIDTEIEQVRLDAELRQGVPPKQAREAPVGLGYRIPMVIASPWSRGGKVCSEVFDHTSTLQFLETFLNRKFKKNIHIDNISEWRRTICGDLTSAFSPYTTAEDKLPFLDQHKTVETIYNAKFKALPGGYKALSDNDIKAIHDKGLGLQEKGTRTACPLPYELYADLKVNGNTAQVQMKAGNKLFGKSSAGSPFTVYSPRSFDGETCRHWSFAVKPGDTLTYDWQIDSFADNKYDLHLHGPNGFFRAFAGHANDPALEVSAAPEISGNKATGNIVVVLSNKSSQGLTVQISDNAYGNTQINRSLSPNSKVAVVLPLSKSSGWYDFSVGIKDSTTYLRRYAGKVETGKPGITDPFMGGVIA</sequence>
<dbReference type="EMBL" id="FNRL01000008">
    <property type="protein sequence ID" value="SEA50482.1"/>
    <property type="molecule type" value="Genomic_DNA"/>
</dbReference>
<dbReference type="PANTHER" id="PTHR31956:SF1">
    <property type="entry name" value="NON-SPECIFIC PHOSPHOLIPASE C1"/>
    <property type="match status" value="1"/>
</dbReference>
<keyword evidence="1" id="KW-0378">Hydrolase</keyword>
<evidence type="ECO:0000256" key="3">
    <source>
        <dbReference type="SAM" id="Phobius"/>
    </source>
</evidence>
<dbReference type="GO" id="GO:0016042">
    <property type="term" value="P:lipid catabolic process"/>
    <property type="evidence" value="ECO:0007669"/>
    <property type="project" value="InterPro"/>
</dbReference>